<gene>
    <name evidence="2" type="ORF">BDW02DRAFT_502384</name>
</gene>
<feature type="region of interest" description="Disordered" evidence="1">
    <location>
        <begin position="55"/>
        <end position="165"/>
    </location>
</feature>
<dbReference type="EMBL" id="ML975333">
    <property type="protein sequence ID" value="KAF1832691.1"/>
    <property type="molecule type" value="Genomic_DNA"/>
</dbReference>
<dbReference type="AlphaFoldDB" id="A0A6A5K8A9"/>
<keyword evidence="3" id="KW-1185">Reference proteome</keyword>
<dbReference type="OrthoDB" id="3795483at2759"/>
<dbReference type="Proteomes" id="UP000800040">
    <property type="component" value="Unassembled WGS sequence"/>
</dbReference>
<proteinExistence type="predicted"/>
<evidence type="ECO:0000256" key="1">
    <source>
        <dbReference type="SAM" id="MobiDB-lite"/>
    </source>
</evidence>
<evidence type="ECO:0000313" key="3">
    <source>
        <dbReference type="Proteomes" id="UP000800040"/>
    </source>
</evidence>
<name>A0A6A5K8A9_9PLEO</name>
<accession>A0A6A5K8A9</accession>
<feature type="compositionally biased region" description="Acidic residues" evidence="1">
    <location>
        <begin position="69"/>
        <end position="142"/>
    </location>
</feature>
<organism evidence="2 3">
    <name type="scientific">Decorospora gaudefroyi</name>
    <dbReference type="NCBI Taxonomy" id="184978"/>
    <lineage>
        <taxon>Eukaryota</taxon>
        <taxon>Fungi</taxon>
        <taxon>Dikarya</taxon>
        <taxon>Ascomycota</taxon>
        <taxon>Pezizomycotina</taxon>
        <taxon>Dothideomycetes</taxon>
        <taxon>Pleosporomycetidae</taxon>
        <taxon>Pleosporales</taxon>
        <taxon>Pleosporineae</taxon>
        <taxon>Pleosporaceae</taxon>
        <taxon>Decorospora</taxon>
    </lineage>
</organism>
<reference evidence="2" key="1">
    <citation type="submission" date="2020-01" db="EMBL/GenBank/DDBJ databases">
        <authorList>
            <consortium name="DOE Joint Genome Institute"/>
            <person name="Haridas S."/>
            <person name="Albert R."/>
            <person name="Binder M."/>
            <person name="Bloem J."/>
            <person name="Labutti K."/>
            <person name="Salamov A."/>
            <person name="Andreopoulos B."/>
            <person name="Baker S.E."/>
            <person name="Barry K."/>
            <person name="Bills G."/>
            <person name="Bluhm B.H."/>
            <person name="Cannon C."/>
            <person name="Castanera R."/>
            <person name="Culley D.E."/>
            <person name="Daum C."/>
            <person name="Ezra D."/>
            <person name="Gonzalez J.B."/>
            <person name="Henrissat B."/>
            <person name="Kuo A."/>
            <person name="Liang C."/>
            <person name="Lipzen A."/>
            <person name="Lutzoni F."/>
            <person name="Magnuson J."/>
            <person name="Mondo S."/>
            <person name="Nolan M."/>
            <person name="Ohm R."/>
            <person name="Pangilinan J."/>
            <person name="Park H.-J."/>
            <person name="Ramirez L."/>
            <person name="Alfaro M."/>
            <person name="Sun H."/>
            <person name="Tritt A."/>
            <person name="Yoshinaga Y."/>
            <person name="Zwiers L.-H."/>
            <person name="Turgeon B.G."/>
            <person name="Goodwin S.B."/>
            <person name="Spatafora J.W."/>
            <person name="Crous P.W."/>
            <person name="Grigoriev I.V."/>
        </authorList>
    </citation>
    <scope>NUCLEOTIDE SEQUENCE</scope>
    <source>
        <strain evidence="2">P77</strain>
    </source>
</reference>
<protein>
    <submittedName>
        <fullName evidence="2">Uncharacterized protein</fullName>
    </submittedName>
</protein>
<sequence>MANNKATPILMELPLEVRHAIFGYVAARDVQPKRLLRYWFEKKEVKEIIAQAAIDDPDGPVPQILYNNDDYDDDSEVDVEESDEDEDAEEDEEDEDAEEQDSDGEEDEQEESDLDEEEVEAEIDTENQDTEIVAEEENDGDQEIAHGDSGSDADETSTPPAPLVSAHGKWRHIPKFMRLTHCPPPVELLLTSKQLNIEAKHWFYNVAVLRIEATGSFAHTSFFEEAFSQINDAAYSPMENIRKVEVTFVWDSTWIRADTNDSVQAIFPALLTERARFVHRILTQAPDLKEVVIHWHDSAQDNESANLMLDVLAPFESLPAKVEIVEHYIAADAKPNRRSVAGKRRVEFENILDMGLDRLF</sequence>
<evidence type="ECO:0000313" key="2">
    <source>
        <dbReference type="EMBL" id="KAF1832691.1"/>
    </source>
</evidence>